<evidence type="ECO:0000256" key="2">
    <source>
        <dbReference type="SAM" id="MobiDB-lite"/>
    </source>
</evidence>
<comment type="function">
    <text evidence="1">Component of the FACT complex, a general chromatin factor that acts to reorganize nucleosomes. The FACT complex is involved in multiple processes that require DNA as a template such as mRNA elongation, DNA replication and DNA repair. During transcription elongation the FACT complex acts as a histone chaperone that both destabilizes and restores nucleosomal structure. It facilitates the passage of RNA polymerase II and transcription by promoting the dissociation of one histone H2A-H2B dimer from the nucleosome, then subsequently promotes the reestablishment of the nucleosome following the passage of RNA polymerase II.</text>
</comment>
<evidence type="ECO:0000313" key="5">
    <source>
        <dbReference type="Proteomes" id="UP001177140"/>
    </source>
</evidence>
<proteinExistence type="inferred from homology"/>
<feature type="region of interest" description="Disordered" evidence="2">
    <location>
        <begin position="159"/>
        <end position="186"/>
    </location>
</feature>
<keyword evidence="1" id="KW-0227">DNA damage</keyword>
<keyword evidence="1" id="KW-0158">Chromosome</keyword>
<feature type="compositionally biased region" description="Basic and acidic residues" evidence="2">
    <location>
        <begin position="163"/>
        <end position="174"/>
    </location>
</feature>
<evidence type="ECO:0000256" key="1">
    <source>
        <dbReference type="RuleBase" id="RU367052"/>
    </source>
</evidence>
<keyword evidence="1" id="KW-0804">Transcription</keyword>
<dbReference type="GO" id="GO:0006281">
    <property type="term" value="P:DNA repair"/>
    <property type="evidence" value="ECO:0007669"/>
    <property type="project" value="UniProtKB-UniRule"/>
</dbReference>
<dbReference type="InterPro" id="IPR036005">
    <property type="entry name" value="Creatinase/aminopeptidase-like"/>
</dbReference>
<feature type="compositionally biased region" description="Polar residues" evidence="2">
    <location>
        <begin position="176"/>
        <end position="186"/>
    </location>
</feature>
<dbReference type="GO" id="GO:0031491">
    <property type="term" value="F:nucleosome binding"/>
    <property type="evidence" value="ECO:0007669"/>
    <property type="project" value="TreeGrafter"/>
</dbReference>
<dbReference type="AlphaFoldDB" id="A0AA41W327"/>
<comment type="subunit">
    <text evidence="1">Component of the FACT complex.</text>
</comment>
<dbReference type="SUPFAM" id="SSF55920">
    <property type="entry name" value="Creatinase/aminopeptidase"/>
    <property type="match status" value="1"/>
</dbReference>
<dbReference type="InterPro" id="IPR040258">
    <property type="entry name" value="Spt16"/>
</dbReference>
<protein>
    <recommendedName>
        <fullName evidence="1">FACT complex subunit</fullName>
    </recommendedName>
</protein>
<dbReference type="GO" id="GO:0006260">
    <property type="term" value="P:DNA replication"/>
    <property type="evidence" value="ECO:0007669"/>
    <property type="project" value="UniProtKB-KW"/>
</dbReference>
<dbReference type="PANTHER" id="PTHR13980">
    <property type="entry name" value="CDC68 RELATED"/>
    <property type="match status" value="1"/>
</dbReference>
<keyword evidence="5" id="KW-1185">Reference proteome</keyword>
<gene>
    <name evidence="4" type="ORF">MKW94_026588</name>
</gene>
<sequence length="186" mass="20238">MEDTEKAVLEPSKVKVKLKADNVDICNHPIFQSGINLYYDSASVIICAIGSEYNSYCSNVARTFLIDANATQSKAFRVLLKAQEAAIGALKAGSKVSMPYEAALAVVEKDCPELLPKNIPEVATMISSKALKNVAYLFNEEEVNLKLKQSSAALLSKSTLRSDNQEMSKEELRTKAASNRTCSPGK</sequence>
<dbReference type="PANTHER" id="PTHR13980:SF15">
    <property type="entry name" value="FACT COMPLEX SUBUNIT SPT16"/>
    <property type="match status" value="1"/>
</dbReference>
<dbReference type="GO" id="GO:0035101">
    <property type="term" value="C:FACT complex"/>
    <property type="evidence" value="ECO:0007669"/>
    <property type="project" value="UniProtKB-UniRule"/>
</dbReference>
<dbReference type="GO" id="GO:0006368">
    <property type="term" value="P:transcription elongation by RNA polymerase II"/>
    <property type="evidence" value="ECO:0007669"/>
    <property type="project" value="TreeGrafter"/>
</dbReference>
<evidence type="ECO:0000313" key="4">
    <source>
        <dbReference type="EMBL" id="MCL7051893.1"/>
    </source>
</evidence>
<keyword evidence="1" id="KW-0235">DNA replication</keyword>
<reference evidence="4" key="1">
    <citation type="submission" date="2022-03" db="EMBL/GenBank/DDBJ databases">
        <title>A functionally conserved STORR gene fusion in Papaver species that diverged 16.8 million years ago.</title>
        <authorList>
            <person name="Catania T."/>
        </authorList>
    </citation>
    <scope>NUCLEOTIDE SEQUENCE</scope>
    <source>
        <strain evidence="4">S-191538</strain>
    </source>
</reference>
<name>A0AA41W327_PAPNU</name>
<dbReference type="Gene3D" id="3.90.230.10">
    <property type="entry name" value="Creatinase/methionine aminopeptidase superfamily"/>
    <property type="match status" value="1"/>
</dbReference>
<dbReference type="Pfam" id="PF00557">
    <property type="entry name" value="Peptidase_M24"/>
    <property type="match status" value="1"/>
</dbReference>
<keyword evidence="1" id="KW-0539">Nucleus</keyword>
<comment type="subcellular location">
    <subcellularLocation>
        <location evidence="1">Nucleus</location>
    </subcellularLocation>
    <subcellularLocation>
        <location evidence="1">Chromosome</location>
    </subcellularLocation>
</comment>
<organism evidence="4 5">
    <name type="scientific">Papaver nudicaule</name>
    <name type="common">Iceland poppy</name>
    <dbReference type="NCBI Taxonomy" id="74823"/>
    <lineage>
        <taxon>Eukaryota</taxon>
        <taxon>Viridiplantae</taxon>
        <taxon>Streptophyta</taxon>
        <taxon>Embryophyta</taxon>
        <taxon>Tracheophyta</taxon>
        <taxon>Spermatophyta</taxon>
        <taxon>Magnoliopsida</taxon>
        <taxon>Ranunculales</taxon>
        <taxon>Papaveraceae</taxon>
        <taxon>Papaveroideae</taxon>
        <taxon>Papaver</taxon>
    </lineage>
</organism>
<evidence type="ECO:0000259" key="3">
    <source>
        <dbReference type="Pfam" id="PF00557"/>
    </source>
</evidence>
<keyword evidence="1" id="KW-0234">DNA repair</keyword>
<dbReference type="InterPro" id="IPR000994">
    <property type="entry name" value="Pept_M24"/>
</dbReference>
<accession>A0AA41W327</accession>
<comment type="caution">
    <text evidence="4">The sequence shown here is derived from an EMBL/GenBank/DDBJ whole genome shotgun (WGS) entry which is preliminary data.</text>
</comment>
<keyword evidence="1" id="KW-0805">Transcription regulation</keyword>
<feature type="domain" description="Peptidase M24" evidence="3">
    <location>
        <begin position="43"/>
        <end position="109"/>
    </location>
</feature>
<comment type="similarity">
    <text evidence="1">Belongs to the peptidase M24 family. SPT16 subfamily.</text>
</comment>
<dbReference type="Proteomes" id="UP001177140">
    <property type="component" value="Unassembled WGS sequence"/>
</dbReference>
<dbReference type="EMBL" id="JAJJMA010343601">
    <property type="protein sequence ID" value="MCL7051893.1"/>
    <property type="molecule type" value="Genomic_DNA"/>
</dbReference>